<comment type="similarity">
    <text evidence="9">Belongs to the WIP C2H2-type zinc-finger protein family.</text>
</comment>
<feature type="region of interest" description="Disordered" evidence="11">
    <location>
        <begin position="29"/>
        <end position="54"/>
    </location>
</feature>
<dbReference type="ExpressionAtlas" id="A0A1D6N6Q0">
    <property type="expression patterns" value="baseline and differential"/>
</dbReference>
<keyword evidence="3" id="KW-0677">Repeat</keyword>
<dbReference type="InterPro" id="IPR059161">
    <property type="entry name" value="Znf-C2H2_STOP1/2_3rd"/>
</dbReference>
<dbReference type="SUPFAM" id="SSF57667">
    <property type="entry name" value="beta-beta-alpha zinc fingers"/>
    <property type="match status" value="2"/>
</dbReference>
<keyword evidence="8" id="KW-0539">Nucleus</keyword>
<dbReference type="AlphaFoldDB" id="A0A1D6N6Q0"/>
<dbReference type="InterPro" id="IPR055187">
    <property type="entry name" value="C2CH-3rd_BIRD-IDD"/>
</dbReference>
<dbReference type="PROSITE" id="PS50157">
    <property type="entry name" value="ZINC_FINGER_C2H2_2"/>
    <property type="match status" value="1"/>
</dbReference>
<dbReference type="Gramene" id="Zm00001eb147260_T001">
    <property type="protein sequence ID" value="Zm00001eb147260_P001"/>
    <property type="gene ID" value="Zm00001eb147260"/>
</dbReference>
<dbReference type="Proteomes" id="UP000007305">
    <property type="component" value="Chromosome 3"/>
</dbReference>
<evidence type="ECO:0000256" key="7">
    <source>
        <dbReference type="ARBA" id="ARBA00023163"/>
    </source>
</evidence>
<feature type="compositionally biased region" description="Low complexity" evidence="11">
    <location>
        <begin position="30"/>
        <end position="50"/>
    </location>
</feature>
<evidence type="ECO:0000256" key="9">
    <source>
        <dbReference type="ARBA" id="ARBA00023452"/>
    </source>
</evidence>
<evidence type="ECO:0000256" key="11">
    <source>
        <dbReference type="SAM" id="MobiDB-lite"/>
    </source>
</evidence>
<dbReference type="GO" id="GO:0005634">
    <property type="term" value="C:nucleus"/>
    <property type="evidence" value="ECO:0000318"/>
    <property type="project" value="GO_Central"/>
</dbReference>
<dbReference type="OMA" id="QWLKPRC"/>
<organism evidence="13">
    <name type="scientific">Zea mays</name>
    <name type="common">Maize</name>
    <dbReference type="NCBI Taxonomy" id="4577"/>
    <lineage>
        <taxon>Eukaryota</taxon>
        <taxon>Viridiplantae</taxon>
        <taxon>Streptophyta</taxon>
        <taxon>Embryophyta</taxon>
        <taxon>Tracheophyta</taxon>
        <taxon>Spermatophyta</taxon>
        <taxon>Magnoliopsida</taxon>
        <taxon>Liliopsida</taxon>
        <taxon>Poales</taxon>
        <taxon>Poaceae</taxon>
        <taxon>PACMAD clade</taxon>
        <taxon>Panicoideae</taxon>
        <taxon>Andropogonodae</taxon>
        <taxon>Andropogoneae</taxon>
        <taxon>Tripsacinae</taxon>
        <taxon>Zea</taxon>
    </lineage>
</organism>
<reference evidence="13 15" key="1">
    <citation type="submission" date="2015-12" db="EMBL/GenBank/DDBJ databases">
        <title>Update maize B73 reference genome by single molecule sequencing technologies.</title>
        <authorList>
            <consortium name="Maize Genome Sequencing Project"/>
            <person name="Ware D."/>
        </authorList>
    </citation>
    <scope>NUCLEOTIDE SEQUENCE [LARGE SCALE GENOMIC DNA]</scope>
    <source>
        <strain evidence="15">cv. B73</strain>
        <tissue evidence="13">Seedling</tissue>
    </source>
</reference>
<dbReference type="PROSITE" id="PS00028">
    <property type="entry name" value="ZINC_FINGER_C2H2_1"/>
    <property type="match status" value="1"/>
</dbReference>
<dbReference type="GO" id="GO:0010468">
    <property type="term" value="P:regulation of gene expression"/>
    <property type="evidence" value="ECO:0000318"/>
    <property type="project" value="GO_Central"/>
</dbReference>
<dbReference type="InterPro" id="IPR013087">
    <property type="entry name" value="Znf_C2H2_type"/>
</dbReference>
<feature type="domain" description="C2H2-type" evidence="12">
    <location>
        <begin position="245"/>
        <end position="272"/>
    </location>
</feature>
<dbReference type="OrthoDB" id="6077919at2759"/>
<evidence type="ECO:0000256" key="6">
    <source>
        <dbReference type="ARBA" id="ARBA00023015"/>
    </source>
</evidence>
<dbReference type="EnsemblPlants" id="Zm00001eb147260_T001">
    <property type="protein sequence ID" value="Zm00001eb147260_P001"/>
    <property type="gene ID" value="Zm00001eb147260"/>
</dbReference>
<dbReference type="InterPro" id="IPR043584">
    <property type="entry name" value="WIP1/2/3/4/5/6"/>
</dbReference>
<accession>A0A1D6N6Q0</accession>
<dbReference type="Pfam" id="PF23115">
    <property type="entry name" value="zf-C2H2_STOP2_3rd"/>
    <property type="match status" value="1"/>
</dbReference>
<evidence type="ECO:0000256" key="4">
    <source>
        <dbReference type="ARBA" id="ARBA00022771"/>
    </source>
</evidence>
<evidence type="ECO:0000256" key="2">
    <source>
        <dbReference type="ARBA" id="ARBA00022723"/>
    </source>
</evidence>
<dbReference type="Pfam" id="PF22995">
    <property type="entry name" value="C2CH-3rd_BIRD-IDD"/>
    <property type="match status" value="1"/>
</dbReference>
<dbReference type="Gene3D" id="3.30.160.60">
    <property type="entry name" value="Classic Zinc Finger"/>
    <property type="match status" value="1"/>
</dbReference>
<evidence type="ECO:0000256" key="1">
    <source>
        <dbReference type="ARBA" id="ARBA00004123"/>
    </source>
</evidence>
<proteinExistence type="inferred from homology"/>
<dbReference type="PANTHER" id="PTHR45878">
    <property type="entry name" value="ZINC FINGER PROTEIN WIP2"/>
    <property type="match status" value="1"/>
</dbReference>
<comment type="subcellular location">
    <subcellularLocation>
        <location evidence="1">Nucleus</location>
    </subcellularLocation>
</comment>
<protein>
    <submittedName>
        <fullName evidence="13">Zinc finger protein WIP6</fullName>
    </submittedName>
</protein>
<dbReference type="PANTHER" id="PTHR45878:SF53">
    <property type="entry name" value="ZINC FINGER PROTEIN WIP6"/>
    <property type="match status" value="1"/>
</dbReference>
<dbReference type="GO" id="GO:0008270">
    <property type="term" value="F:zinc ion binding"/>
    <property type="evidence" value="ECO:0007669"/>
    <property type="project" value="UniProtKB-KW"/>
</dbReference>
<sequence length="404" mass="43568">MGLRACASMEGDEAAVGSPNFFQWLKPRCSLSSPSSRSSSGSSSSSSSTSTMASRHQLLALGEEGQAAGRGVVVAQQEASSVTCLPLLSRLGGERKGDDGHHEQCAVKEETTSGGGATGGLLAPSGVDLNIALPVGGSCSIDDEDAVMEEEKGGGEDEVDQEAAGGGEDESEWKRTHGGEAEEGMMMMTMDRQERDDDVAPSVEGSDTFVGVVVGEGGRGLPPPLAGCRYWIPTPAQILVGPVQFICHVCNKTFNRYNNMQMHMWGHGREYRKGPESLKGTQTLALLKLPCYCCAAGCKNNVAHPRARPLKDFRTLQTHYKRKHGAKPFRCRRCAKPFAVKGDWRTHEKNCGKRWFCACGSDFKHKRSLNDHVRSFGSNHCPVDDEAAAAAAPPKDRTVRFHNR</sequence>
<keyword evidence="2" id="KW-0479">Metal-binding</keyword>
<dbReference type="STRING" id="4577.A0A1D6N6Q0"/>
<keyword evidence="7" id="KW-0804">Transcription</keyword>
<dbReference type="RefSeq" id="XP_020406005.1">
    <property type="nucleotide sequence ID" value="XM_020550416.2"/>
</dbReference>
<keyword evidence="5" id="KW-0862">Zinc</keyword>
<dbReference type="InterPro" id="IPR036236">
    <property type="entry name" value="Znf_C2H2_sf"/>
</dbReference>
<evidence type="ECO:0000256" key="5">
    <source>
        <dbReference type="ARBA" id="ARBA00022833"/>
    </source>
</evidence>
<gene>
    <name evidence="14" type="primary">LOC109944872</name>
    <name evidence="13" type="ORF">ZEAMMB73_Zm00001d042781</name>
</gene>
<evidence type="ECO:0000256" key="3">
    <source>
        <dbReference type="ARBA" id="ARBA00022737"/>
    </source>
</evidence>
<reference evidence="14" key="2">
    <citation type="submission" date="2019-07" db="EMBL/GenBank/DDBJ databases">
        <authorList>
            <person name="Seetharam A."/>
            <person name="Woodhouse M."/>
            <person name="Cannon E."/>
        </authorList>
    </citation>
    <scope>NUCLEOTIDE SEQUENCE [LARGE SCALE GENOMIC DNA]</scope>
    <source>
        <strain evidence="14">cv. B73</strain>
    </source>
</reference>
<keyword evidence="4 10" id="KW-0863">Zinc-finger</keyword>
<dbReference type="GeneID" id="109944872"/>
<dbReference type="GO" id="GO:0003700">
    <property type="term" value="F:DNA-binding transcription factor activity"/>
    <property type="evidence" value="ECO:0007669"/>
    <property type="project" value="InterPro"/>
</dbReference>
<evidence type="ECO:0000313" key="13">
    <source>
        <dbReference type="EMBL" id="ONM36274.1"/>
    </source>
</evidence>
<evidence type="ECO:0000259" key="12">
    <source>
        <dbReference type="PROSITE" id="PS50157"/>
    </source>
</evidence>
<feature type="compositionally biased region" description="Acidic residues" evidence="11">
    <location>
        <begin position="156"/>
        <end position="171"/>
    </location>
</feature>
<evidence type="ECO:0000256" key="10">
    <source>
        <dbReference type="PROSITE-ProRule" id="PRU00042"/>
    </source>
</evidence>
<reference evidence="14" key="3">
    <citation type="submission" date="2021-05" db="UniProtKB">
        <authorList>
            <consortium name="EnsemblPlants"/>
        </authorList>
    </citation>
    <scope>IDENTIFICATION</scope>
    <source>
        <strain evidence="14">cv. B73</strain>
    </source>
</reference>
<evidence type="ECO:0000313" key="14">
    <source>
        <dbReference type="EnsemblPlants" id="Zm00001eb147260_P001"/>
    </source>
</evidence>
<keyword evidence="15" id="KW-1185">Reference proteome</keyword>
<evidence type="ECO:0000256" key="8">
    <source>
        <dbReference type="ARBA" id="ARBA00023242"/>
    </source>
</evidence>
<dbReference type="FunFam" id="3.30.160.60:FF:000523">
    <property type="entry name" value="Zinc finger protein WIP2"/>
    <property type="match status" value="1"/>
</dbReference>
<feature type="region of interest" description="Disordered" evidence="11">
    <location>
        <begin position="148"/>
        <end position="182"/>
    </location>
</feature>
<name>A0A1D6N6Q0_MAIZE</name>
<evidence type="ECO:0000313" key="15">
    <source>
        <dbReference type="Proteomes" id="UP000007305"/>
    </source>
</evidence>
<dbReference type="EMBL" id="CM007649">
    <property type="protein sequence ID" value="ONM36274.1"/>
    <property type="molecule type" value="Genomic_DNA"/>
</dbReference>
<keyword evidence="6" id="KW-0805">Transcription regulation</keyword>